<dbReference type="SMART" id="SM00342">
    <property type="entry name" value="HTH_ARAC"/>
    <property type="match status" value="1"/>
</dbReference>
<accession>A0ABT4QJH5</accession>
<dbReference type="PANTHER" id="PTHR43280">
    <property type="entry name" value="ARAC-FAMILY TRANSCRIPTIONAL REGULATOR"/>
    <property type="match status" value="1"/>
</dbReference>
<gene>
    <name evidence="5" type="ORF">O9H85_32500</name>
</gene>
<sequence length="261" mass="31065">MKPESFLRLVTHVYWYQKECFSLERDIYPYWTMFAVEDGRFAYSISDREGEAGFGDLVVCPPNTWFHRRTLSPLTFHFLHFIWESEPELTMEQGWTEKLRVSDTERLSSDYRYLKRLASERDQTSLSHKQHLLNDLLRLVEMERGLQKDTVQAALHPEVQQAHQFMLAHAYGPIDLRYLAHSLRLTPVQLTRRFRSVYGVTPTEFITELRLSRACRLLEETLLSIDKIAQRCGYENGFYLSRVFRQKRGMTPSFYRKTHRV</sequence>
<keyword evidence="2" id="KW-0238">DNA-binding</keyword>
<dbReference type="PROSITE" id="PS01124">
    <property type="entry name" value="HTH_ARAC_FAMILY_2"/>
    <property type="match status" value="1"/>
</dbReference>
<evidence type="ECO:0000313" key="6">
    <source>
        <dbReference type="Proteomes" id="UP001527882"/>
    </source>
</evidence>
<dbReference type="InterPro" id="IPR009057">
    <property type="entry name" value="Homeodomain-like_sf"/>
</dbReference>
<keyword evidence="1" id="KW-0805">Transcription regulation</keyword>
<dbReference type="EMBL" id="JAQAGZ010000030">
    <property type="protein sequence ID" value="MCZ8516995.1"/>
    <property type="molecule type" value="Genomic_DNA"/>
</dbReference>
<evidence type="ECO:0000313" key="5">
    <source>
        <dbReference type="EMBL" id="MCZ8516995.1"/>
    </source>
</evidence>
<dbReference type="Pfam" id="PF12833">
    <property type="entry name" value="HTH_18"/>
    <property type="match status" value="1"/>
</dbReference>
<comment type="caution">
    <text evidence="5">The sequence shown here is derived from an EMBL/GenBank/DDBJ whole genome shotgun (WGS) entry which is preliminary data.</text>
</comment>
<feature type="domain" description="HTH araC/xylS-type" evidence="4">
    <location>
        <begin position="160"/>
        <end position="258"/>
    </location>
</feature>
<keyword evidence="3" id="KW-0804">Transcription</keyword>
<dbReference type="InterPro" id="IPR037923">
    <property type="entry name" value="HTH-like"/>
</dbReference>
<dbReference type="InterPro" id="IPR018062">
    <property type="entry name" value="HTH_AraC-typ_CS"/>
</dbReference>
<dbReference type="RefSeq" id="WP_269885528.1">
    <property type="nucleotide sequence ID" value="NZ_JAQAGZ010000030.1"/>
</dbReference>
<dbReference type="Gene3D" id="1.10.10.60">
    <property type="entry name" value="Homeodomain-like"/>
    <property type="match status" value="2"/>
</dbReference>
<keyword evidence="6" id="KW-1185">Reference proteome</keyword>
<evidence type="ECO:0000256" key="3">
    <source>
        <dbReference type="ARBA" id="ARBA00023163"/>
    </source>
</evidence>
<dbReference type="PROSITE" id="PS00041">
    <property type="entry name" value="HTH_ARAC_FAMILY_1"/>
    <property type="match status" value="1"/>
</dbReference>
<dbReference type="SUPFAM" id="SSF46689">
    <property type="entry name" value="Homeodomain-like"/>
    <property type="match status" value="2"/>
</dbReference>
<dbReference type="InterPro" id="IPR018060">
    <property type="entry name" value="HTH_AraC"/>
</dbReference>
<organism evidence="5 6">
    <name type="scientific">Paenibacillus gyeongsangnamensis</name>
    <dbReference type="NCBI Taxonomy" id="3388067"/>
    <lineage>
        <taxon>Bacteria</taxon>
        <taxon>Bacillati</taxon>
        <taxon>Bacillota</taxon>
        <taxon>Bacilli</taxon>
        <taxon>Bacillales</taxon>
        <taxon>Paenibacillaceae</taxon>
        <taxon>Paenibacillus</taxon>
    </lineage>
</organism>
<proteinExistence type="predicted"/>
<dbReference type="Proteomes" id="UP001527882">
    <property type="component" value="Unassembled WGS sequence"/>
</dbReference>
<dbReference type="PANTHER" id="PTHR43280:SF2">
    <property type="entry name" value="HTH-TYPE TRANSCRIPTIONAL REGULATOR EXSA"/>
    <property type="match status" value="1"/>
</dbReference>
<reference evidence="5 6" key="1">
    <citation type="submission" date="2022-12" db="EMBL/GenBank/DDBJ databases">
        <title>Draft genome sequence of Paenibacillus sp. dW9.</title>
        <authorList>
            <person name="Choi E.-W."/>
            <person name="Kim D.-U."/>
        </authorList>
    </citation>
    <scope>NUCLEOTIDE SEQUENCE [LARGE SCALE GENOMIC DNA]</scope>
    <source>
        <strain evidence="6">dW9</strain>
    </source>
</reference>
<name>A0ABT4QJH5_9BACL</name>
<evidence type="ECO:0000256" key="1">
    <source>
        <dbReference type="ARBA" id="ARBA00023015"/>
    </source>
</evidence>
<dbReference type="SUPFAM" id="SSF51215">
    <property type="entry name" value="Regulatory protein AraC"/>
    <property type="match status" value="1"/>
</dbReference>
<protein>
    <submittedName>
        <fullName evidence="5">AraC family transcriptional regulator</fullName>
    </submittedName>
</protein>
<evidence type="ECO:0000256" key="2">
    <source>
        <dbReference type="ARBA" id="ARBA00023125"/>
    </source>
</evidence>
<evidence type="ECO:0000259" key="4">
    <source>
        <dbReference type="PROSITE" id="PS01124"/>
    </source>
</evidence>